<protein>
    <submittedName>
        <fullName evidence="6">Protein tyrosine phosphatase</fullName>
    </submittedName>
</protein>
<feature type="domain" description="Phosphotyrosine protein phosphatase I" evidence="5">
    <location>
        <begin position="1"/>
        <end position="143"/>
    </location>
</feature>
<dbReference type="CDD" id="cd16344">
    <property type="entry name" value="LMWPAP"/>
    <property type="match status" value="1"/>
</dbReference>
<evidence type="ECO:0000256" key="4">
    <source>
        <dbReference type="PIRSR" id="PIRSR617867-1"/>
    </source>
</evidence>
<dbReference type="PATRIC" id="fig|1379739.3.peg.445"/>
<dbReference type="InterPro" id="IPR017867">
    <property type="entry name" value="Tyr_phospatase_low_mol_wt"/>
</dbReference>
<sequence length="150" mass="16707">MNILFVCTGNTCRSFMAEAIFNSLNDMEEITAKSAGIAVVPGSVSSGNACKIINEDINIDLSNREAIQLDEEILDQSDLILTMTYSAKDLLSNLSQEDSDRIFCITEYVGQKGEILDPFGGDIEVYKSTYEQLKNIILLLLKKLKEDRQN</sequence>
<dbReference type="GO" id="GO:0004725">
    <property type="term" value="F:protein tyrosine phosphatase activity"/>
    <property type="evidence" value="ECO:0007669"/>
    <property type="project" value="InterPro"/>
</dbReference>
<dbReference type="GeneID" id="92936936"/>
<dbReference type="PRINTS" id="PR00719">
    <property type="entry name" value="LMWPTPASE"/>
</dbReference>
<dbReference type="Pfam" id="PF01451">
    <property type="entry name" value="LMWPc"/>
    <property type="match status" value="1"/>
</dbReference>
<gene>
    <name evidence="6" type="ORF">N495_00730</name>
</gene>
<dbReference type="InterPro" id="IPR050438">
    <property type="entry name" value="LMW_PTPase"/>
</dbReference>
<evidence type="ECO:0000256" key="3">
    <source>
        <dbReference type="ARBA" id="ARBA00022912"/>
    </source>
</evidence>
<evidence type="ECO:0000256" key="2">
    <source>
        <dbReference type="ARBA" id="ARBA00022801"/>
    </source>
</evidence>
<dbReference type="OrthoDB" id="9784339at2"/>
<keyword evidence="3" id="KW-0904">Protein phosphatase</keyword>
<evidence type="ECO:0000259" key="5">
    <source>
        <dbReference type="SMART" id="SM00226"/>
    </source>
</evidence>
<dbReference type="PANTHER" id="PTHR11717">
    <property type="entry name" value="LOW MOLECULAR WEIGHT PROTEIN TYROSINE PHOSPHATASE"/>
    <property type="match status" value="1"/>
</dbReference>
<feature type="active site" description="Nucleophile" evidence="4">
    <location>
        <position position="7"/>
    </location>
</feature>
<dbReference type="Gene3D" id="3.40.50.2300">
    <property type="match status" value="1"/>
</dbReference>
<dbReference type="HOGENOM" id="CLU_071415_1_2_9"/>
<dbReference type="PANTHER" id="PTHR11717:SF31">
    <property type="entry name" value="LOW MOLECULAR WEIGHT PROTEIN-TYROSINE-PHOSPHATASE ETP-RELATED"/>
    <property type="match status" value="1"/>
</dbReference>
<dbReference type="AlphaFoldDB" id="A0A0D1BYP8"/>
<dbReference type="InterPro" id="IPR036196">
    <property type="entry name" value="Ptyr_pPase_sf"/>
</dbReference>
<dbReference type="InterPro" id="IPR023485">
    <property type="entry name" value="Ptyr_pPase"/>
</dbReference>
<dbReference type="EMBL" id="JXSU01000006">
    <property type="protein sequence ID" value="KIS25137.1"/>
    <property type="molecule type" value="Genomic_DNA"/>
</dbReference>
<accession>A0A0D1BYP8</accession>
<evidence type="ECO:0000313" key="6">
    <source>
        <dbReference type="EMBL" id="KIS25137.1"/>
    </source>
</evidence>
<evidence type="ECO:0000256" key="1">
    <source>
        <dbReference type="ARBA" id="ARBA00011063"/>
    </source>
</evidence>
<comment type="caution">
    <text evidence="6">The sequence shown here is derived from an EMBL/GenBank/DDBJ whole genome shotgun (WGS) entry which is preliminary data.</text>
</comment>
<dbReference type="SMART" id="SM00226">
    <property type="entry name" value="LMWPc"/>
    <property type="match status" value="1"/>
</dbReference>
<keyword evidence="2" id="KW-0378">Hydrolase</keyword>
<reference evidence="6 7" key="1">
    <citation type="submission" date="2014-06" db="EMBL/GenBank/DDBJ databases">
        <title>Genome characterization of distinct group I Clostridium botulinum lineages.</title>
        <authorList>
            <person name="Giordani F."/>
            <person name="Anselmo A."/>
            <person name="Fillo S."/>
            <person name="Palozzi A.M."/>
            <person name="Fortunato A."/>
            <person name="Gentile B."/>
            <person name="Ciammaruconi A."/>
            <person name="Anniballi F."/>
            <person name="De Medici D."/>
            <person name="Lista F."/>
        </authorList>
    </citation>
    <scope>NUCLEOTIDE SEQUENCE [LARGE SCALE GENOMIC DNA]</scope>
    <source>
        <strain evidence="6 7">B2 450</strain>
    </source>
</reference>
<feature type="active site" description="Proton donor" evidence="4">
    <location>
        <position position="117"/>
    </location>
</feature>
<dbReference type="Proteomes" id="UP000032250">
    <property type="component" value="Unassembled WGS sequence"/>
</dbReference>
<dbReference type="SUPFAM" id="SSF52788">
    <property type="entry name" value="Phosphotyrosine protein phosphatases I"/>
    <property type="match status" value="1"/>
</dbReference>
<dbReference type="RefSeq" id="WP_030032878.1">
    <property type="nucleotide sequence ID" value="NZ_JXSU01000006.1"/>
</dbReference>
<evidence type="ECO:0000313" key="7">
    <source>
        <dbReference type="Proteomes" id="UP000032250"/>
    </source>
</evidence>
<organism evidence="6 7">
    <name type="scientific">Clostridium botulinum B2 450</name>
    <dbReference type="NCBI Taxonomy" id="1379739"/>
    <lineage>
        <taxon>Bacteria</taxon>
        <taxon>Bacillati</taxon>
        <taxon>Bacillota</taxon>
        <taxon>Clostridia</taxon>
        <taxon>Eubacteriales</taxon>
        <taxon>Clostridiaceae</taxon>
        <taxon>Clostridium</taxon>
    </lineage>
</organism>
<comment type="similarity">
    <text evidence="1">Belongs to the low molecular weight phosphotyrosine protein phosphatase family.</text>
</comment>
<feature type="active site" description="Nucleophile" evidence="4">
    <location>
        <position position="13"/>
    </location>
</feature>
<proteinExistence type="inferred from homology"/>
<name>A0A0D1BYP8_CLOBO</name>